<dbReference type="Proteomes" id="UP000735302">
    <property type="component" value="Unassembled WGS sequence"/>
</dbReference>
<accession>A0AAV4BYJ3</accession>
<gene>
    <name evidence="1" type="ORF">PoB_005471600</name>
</gene>
<organism evidence="1 2">
    <name type="scientific">Plakobranchus ocellatus</name>
    <dbReference type="NCBI Taxonomy" id="259542"/>
    <lineage>
        <taxon>Eukaryota</taxon>
        <taxon>Metazoa</taxon>
        <taxon>Spiralia</taxon>
        <taxon>Lophotrochozoa</taxon>
        <taxon>Mollusca</taxon>
        <taxon>Gastropoda</taxon>
        <taxon>Heterobranchia</taxon>
        <taxon>Euthyneura</taxon>
        <taxon>Panpulmonata</taxon>
        <taxon>Sacoglossa</taxon>
        <taxon>Placobranchoidea</taxon>
        <taxon>Plakobranchidae</taxon>
        <taxon>Plakobranchus</taxon>
    </lineage>
</organism>
<evidence type="ECO:0000313" key="1">
    <source>
        <dbReference type="EMBL" id="GFO28211.1"/>
    </source>
</evidence>
<name>A0AAV4BYJ3_9GAST</name>
<reference evidence="1 2" key="1">
    <citation type="journal article" date="2021" name="Elife">
        <title>Chloroplast acquisition without the gene transfer in kleptoplastic sea slugs, Plakobranchus ocellatus.</title>
        <authorList>
            <person name="Maeda T."/>
            <person name="Takahashi S."/>
            <person name="Yoshida T."/>
            <person name="Shimamura S."/>
            <person name="Takaki Y."/>
            <person name="Nagai Y."/>
            <person name="Toyoda A."/>
            <person name="Suzuki Y."/>
            <person name="Arimoto A."/>
            <person name="Ishii H."/>
            <person name="Satoh N."/>
            <person name="Nishiyama T."/>
            <person name="Hasebe M."/>
            <person name="Maruyama T."/>
            <person name="Minagawa J."/>
            <person name="Obokata J."/>
            <person name="Shigenobu S."/>
        </authorList>
    </citation>
    <scope>NUCLEOTIDE SEQUENCE [LARGE SCALE GENOMIC DNA]</scope>
</reference>
<proteinExistence type="predicted"/>
<dbReference type="AlphaFoldDB" id="A0AAV4BYJ3"/>
<evidence type="ECO:0000313" key="2">
    <source>
        <dbReference type="Proteomes" id="UP000735302"/>
    </source>
</evidence>
<protein>
    <submittedName>
        <fullName evidence="1">Uncharacterized protein</fullName>
    </submittedName>
</protein>
<dbReference type="EMBL" id="BLXT01006012">
    <property type="protein sequence ID" value="GFO28211.1"/>
    <property type="molecule type" value="Genomic_DNA"/>
</dbReference>
<comment type="caution">
    <text evidence="1">The sequence shown here is derived from an EMBL/GenBank/DDBJ whole genome shotgun (WGS) entry which is preliminary data.</text>
</comment>
<sequence>MCAENGLKLATLATTAAGTSTAAATTAAITSNAAAAATALFPAAIAIDSSPDTTTTSTTIAASTAAFDVDAGISVEKSIPGADNDSDDDFPDMLLYRNFLRSEPPITTTELSASTTKTLSTSSSLLSTTKIIDFESNSDDDFPDMHLYRDFHTPDPLDTSIDLEQSKILTPQNNTIPHSSFMSQEPYFRTKTTVDIGTSPFKSPLKSSTPKKCEMSTSPLVKGEETFIHSLSQSIMQPLSTTEDKLTTHLVKRKLNTGTDADKSTLMIKNKRSASLF</sequence>
<keyword evidence="2" id="KW-1185">Reference proteome</keyword>